<sequence>MSKSRGRDQKKPKLTIKERRAEKRAKFSDEESIIPKRKKGRV</sequence>
<evidence type="ECO:0000313" key="2">
    <source>
        <dbReference type="EMBL" id="CAJ1502873.1"/>
    </source>
</evidence>
<evidence type="ECO:0000256" key="1">
    <source>
        <dbReference type="SAM" id="MobiDB-lite"/>
    </source>
</evidence>
<evidence type="ECO:0000313" key="3">
    <source>
        <dbReference type="Proteomes" id="UP001190465"/>
    </source>
</evidence>
<keyword evidence="3" id="KW-1185">Reference proteome</keyword>
<reference evidence="2 3" key="1">
    <citation type="submission" date="2023-08" db="EMBL/GenBank/DDBJ databases">
        <authorList>
            <person name="Folkvardsen B D."/>
            <person name="Norman A."/>
        </authorList>
    </citation>
    <scope>NUCLEOTIDE SEQUENCE [LARGE SCALE GENOMIC DNA]</scope>
    <source>
        <strain evidence="2 3">Mu0053</strain>
    </source>
</reference>
<proteinExistence type="predicted"/>
<dbReference type="EMBL" id="OY726397">
    <property type="protein sequence ID" value="CAJ1502873.1"/>
    <property type="molecule type" value="Genomic_DNA"/>
</dbReference>
<accession>A0ABM9LQ88</accession>
<name>A0ABM9LQ88_9MYCO</name>
<gene>
    <name evidence="2" type="ORF">MU0053_002295</name>
</gene>
<feature type="region of interest" description="Disordered" evidence="1">
    <location>
        <begin position="1"/>
        <end position="42"/>
    </location>
</feature>
<dbReference type="RefSeq" id="WP_308482434.1">
    <property type="nucleotide sequence ID" value="NZ_OY726397.1"/>
</dbReference>
<protein>
    <submittedName>
        <fullName evidence="2">Uncharacterized protein</fullName>
    </submittedName>
</protein>
<feature type="compositionally biased region" description="Basic and acidic residues" evidence="1">
    <location>
        <begin position="1"/>
        <end position="29"/>
    </location>
</feature>
<dbReference type="Proteomes" id="UP001190465">
    <property type="component" value="Chromosome"/>
</dbReference>
<organism evidence="2 3">
    <name type="scientific">[Mycobacterium] burgundiense</name>
    <dbReference type="NCBI Taxonomy" id="3064286"/>
    <lineage>
        <taxon>Bacteria</taxon>
        <taxon>Bacillati</taxon>
        <taxon>Actinomycetota</taxon>
        <taxon>Actinomycetes</taxon>
        <taxon>Mycobacteriales</taxon>
        <taxon>Mycobacteriaceae</taxon>
        <taxon>Mycolicibacterium</taxon>
    </lineage>
</organism>